<sequence>MAAVQTAYGSRLPALALGMIVNQELHNATSRVLEDSTAIGYGRAVFAGAEDNGVTATPSALFEGVTIKDVTVVGDAADTFEEGATLPLCRLGVIAVQASKAVDKGDQAYVTSAGAWTDVATDNTAIVGATFDGTTSAAGLVPLRIK</sequence>
<dbReference type="InterPro" id="IPR054438">
    <property type="entry name" value="Struct_cement_gp24/gp6"/>
</dbReference>
<accession>A0A4U1L0E0</accession>
<organism evidence="1 2">
    <name type="scientific">Sphingomonas baiyangensis</name>
    <dbReference type="NCBI Taxonomy" id="2572576"/>
    <lineage>
        <taxon>Bacteria</taxon>
        <taxon>Pseudomonadati</taxon>
        <taxon>Pseudomonadota</taxon>
        <taxon>Alphaproteobacteria</taxon>
        <taxon>Sphingomonadales</taxon>
        <taxon>Sphingomonadaceae</taxon>
        <taxon>Sphingomonas</taxon>
    </lineage>
</organism>
<proteinExistence type="predicted"/>
<evidence type="ECO:0000313" key="2">
    <source>
        <dbReference type="Proteomes" id="UP000309138"/>
    </source>
</evidence>
<name>A0A4U1L0E0_9SPHN</name>
<protein>
    <recommendedName>
        <fullName evidence="3">DUF2190 family protein</fullName>
    </recommendedName>
</protein>
<dbReference type="AlphaFoldDB" id="A0A4U1L0E0"/>
<gene>
    <name evidence="1" type="ORF">FBR43_05170</name>
</gene>
<dbReference type="OrthoDB" id="7570830at2"/>
<dbReference type="RefSeq" id="WP_136942154.1">
    <property type="nucleotide sequence ID" value="NZ_SWKR01000002.1"/>
</dbReference>
<comment type="caution">
    <text evidence="1">The sequence shown here is derived from an EMBL/GenBank/DDBJ whole genome shotgun (WGS) entry which is preliminary data.</text>
</comment>
<evidence type="ECO:0008006" key="3">
    <source>
        <dbReference type="Google" id="ProtNLM"/>
    </source>
</evidence>
<dbReference type="EMBL" id="SWKR01000002">
    <property type="protein sequence ID" value="TKD50211.1"/>
    <property type="molecule type" value="Genomic_DNA"/>
</dbReference>
<keyword evidence="2" id="KW-1185">Reference proteome</keyword>
<dbReference type="Proteomes" id="UP000309138">
    <property type="component" value="Unassembled WGS sequence"/>
</dbReference>
<reference evidence="1 2" key="1">
    <citation type="submission" date="2019-04" db="EMBL/GenBank/DDBJ databases">
        <authorList>
            <person name="Yang Y."/>
            <person name="Wei D."/>
        </authorList>
    </citation>
    <scope>NUCLEOTIDE SEQUENCE [LARGE SCALE GENOMIC DNA]</scope>
    <source>
        <strain evidence="1 2">L-1-4w-11</strain>
    </source>
</reference>
<evidence type="ECO:0000313" key="1">
    <source>
        <dbReference type="EMBL" id="TKD50211.1"/>
    </source>
</evidence>
<dbReference type="Pfam" id="PF22758">
    <property type="entry name" value="Phage_cement"/>
    <property type="match status" value="1"/>
</dbReference>